<dbReference type="SUPFAM" id="SSF53300">
    <property type="entry name" value="vWA-like"/>
    <property type="match status" value="2"/>
</dbReference>
<keyword evidence="3" id="KW-0272">Extracellular matrix</keyword>
<reference evidence="9" key="1">
    <citation type="submission" date="2025-08" db="UniProtKB">
        <authorList>
            <consortium name="Ensembl"/>
        </authorList>
    </citation>
    <scope>IDENTIFICATION</scope>
</reference>
<evidence type="ECO:0000256" key="7">
    <source>
        <dbReference type="ARBA" id="ARBA00023119"/>
    </source>
</evidence>
<keyword evidence="5" id="KW-0677">Repeat</keyword>
<dbReference type="PROSITE" id="PS50234">
    <property type="entry name" value="VWFA"/>
    <property type="match status" value="2"/>
</dbReference>
<dbReference type="AlphaFoldDB" id="A0A8C6U6J4"/>
<organism evidence="9 10">
    <name type="scientific">Neogobius melanostomus</name>
    <name type="common">round goby</name>
    <dbReference type="NCBI Taxonomy" id="47308"/>
    <lineage>
        <taxon>Eukaryota</taxon>
        <taxon>Metazoa</taxon>
        <taxon>Chordata</taxon>
        <taxon>Craniata</taxon>
        <taxon>Vertebrata</taxon>
        <taxon>Euteleostomi</taxon>
        <taxon>Actinopterygii</taxon>
        <taxon>Neopterygii</taxon>
        <taxon>Teleostei</taxon>
        <taxon>Neoteleostei</taxon>
        <taxon>Acanthomorphata</taxon>
        <taxon>Gobiaria</taxon>
        <taxon>Gobiiformes</taxon>
        <taxon>Gobioidei</taxon>
        <taxon>Gobiidae</taxon>
        <taxon>Benthophilinae</taxon>
        <taxon>Neogobiini</taxon>
        <taxon>Neogobius</taxon>
    </lineage>
</organism>
<evidence type="ECO:0000256" key="6">
    <source>
        <dbReference type="ARBA" id="ARBA00022889"/>
    </source>
</evidence>
<dbReference type="GO" id="GO:0007155">
    <property type="term" value="P:cell adhesion"/>
    <property type="evidence" value="ECO:0007669"/>
    <property type="project" value="UniProtKB-KW"/>
</dbReference>
<evidence type="ECO:0000256" key="3">
    <source>
        <dbReference type="ARBA" id="ARBA00022530"/>
    </source>
</evidence>
<feature type="domain" description="VWFA" evidence="8">
    <location>
        <begin position="46"/>
        <end position="226"/>
    </location>
</feature>
<keyword evidence="6" id="KW-0130">Cell adhesion</keyword>
<dbReference type="Ensembl" id="ENSNMLT00000036352.1">
    <property type="protein sequence ID" value="ENSNMLP00000032652.1"/>
    <property type="gene ID" value="ENSNMLG00000019590.1"/>
</dbReference>
<dbReference type="InterPro" id="IPR036465">
    <property type="entry name" value="vWFA_dom_sf"/>
</dbReference>
<dbReference type="GO" id="GO:0030020">
    <property type="term" value="F:extracellular matrix structural constituent conferring tensile strength"/>
    <property type="evidence" value="ECO:0007669"/>
    <property type="project" value="TreeGrafter"/>
</dbReference>
<protein>
    <submittedName>
        <fullName evidence="9">Collagen, type VI, alpha 3</fullName>
    </submittedName>
</protein>
<dbReference type="PANTHER" id="PTHR22588:SF21">
    <property type="entry name" value="COLLAGEN TYPE VI ALPHA 3 CHAIN"/>
    <property type="match status" value="1"/>
</dbReference>
<dbReference type="FunFam" id="3.40.50.410:FF:000003">
    <property type="entry name" value="Collagen type VI alpha 3 chain"/>
    <property type="match status" value="1"/>
</dbReference>
<dbReference type="Proteomes" id="UP000694523">
    <property type="component" value="Unplaced"/>
</dbReference>
<dbReference type="Pfam" id="PF00092">
    <property type="entry name" value="VWA"/>
    <property type="match status" value="2"/>
</dbReference>
<reference evidence="9" key="2">
    <citation type="submission" date="2025-09" db="UniProtKB">
        <authorList>
            <consortium name="Ensembl"/>
        </authorList>
    </citation>
    <scope>IDENTIFICATION</scope>
</reference>
<evidence type="ECO:0000256" key="4">
    <source>
        <dbReference type="ARBA" id="ARBA00022729"/>
    </source>
</evidence>
<feature type="domain" description="VWFA" evidence="8">
    <location>
        <begin position="232"/>
        <end position="390"/>
    </location>
</feature>
<keyword evidence="4" id="KW-0732">Signal</keyword>
<dbReference type="Gene3D" id="3.40.50.410">
    <property type="entry name" value="von Willebrand factor, type A domain"/>
    <property type="match status" value="2"/>
</dbReference>
<name>A0A8C6U6J4_9GOBI</name>
<dbReference type="SMART" id="SM00327">
    <property type="entry name" value="VWA"/>
    <property type="match status" value="2"/>
</dbReference>
<keyword evidence="10" id="KW-1185">Reference proteome</keyword>
<dbReference type="InterPro" id="IPR002035">
    <property type="entry name" value="VWF_A"/>
</dbReference>
<proteinExistence type="predicted"/>
<evidence type="ECO:0000256" key="1">
    <source>
        <dbReference type="ARBA" id="ARBA00004498"/>
    </source>
</evidence>
<evidence type="ECO:0000256" key="2">
    <source>
        <dbReference type="ARBA" id="ARBA00022525"/>
    </source>
</evidence>
<accession>A0A8C6U6J4</accession>
<dbReference type="PRINTS" id="PR00453">
    <property type="entry name" value="VWFADOMAIN"/>
</dbReference>
<dbReference type="PANTHER" id="PTHR22588">
    <property type="entry name" value="VWFA DOMAIN-CONTAINING PROTEIN"/>
    <property type="match status" value="1"/>
</dbReference>
<sequence>MHVVKAINSFTPTKWQFQGHTFQFVLRSNFNGTGREPGEPAAKKADIVFLVDSSINVGRANFGEVMNFVSNLIDTYYNDRDDLRFALALYDTDVTDAFFLNSYKNKDDIISAIGQAEYKGGRRINTGAAIRYVQDKHFIKEKGSRRDEGTPQILILFTGGRSADDSKTAALGLKKTGVRIFAVGVGDILDELENVASESSTVARASTYVGLSELNEQILQALDDEIKGKPSDVYFLVDTSWSMGEQNFEHVRNFLISAIRALHQVGGDKFRFALVQYNSRPKTEFKLNTYPSPQGALSHIRAMSYDGGGTRTGFGLDFLIRMVVVLTDGRSQDDVTEPAHALHLAEVEVFAVGVQDALDSELRDLASKPYNTHVFSVESFLSLKDIVQDLVVGLCGKQTITIHTVQGLFY</sequence>
<evidence type="ECO:0000256" key="5">
    <source>
        <dbReference type="ARBA" id="ARBA00022737"/>
    </source>
</evidence>
<evidence type="ECO:0000313" key="10">
    <source>
        <dbReference type="Proteomes" id="UP000694523"/>
    </source>
</evidence>
<evidence type="ECO:0000259" key="8">
    <source>
        <dbReference type="PROSITE" id="PS50234"/>
    </source>
</evidence>
<keyword evidence="7" id="KW-0176">Collagen</keyword>
<dbReference type="InterPro" id="IPR052229">
    <property type="entry name" value="Collagen-VI/PIF"/>
</dbReference>
<dbReference type="GO" id="GO:0005581">
    <property type="term" value="C:collagen trimer"/>
    <property type="evidence" value="ECO:0007669"/>
    <property type="project" value="UniProtKB-KW"/>
</dbReference>
<evidence type="ECO:0000313" key="9">
    <source>
        <dbReference type="Ensembl" id="ENSNMLP00000032652.1"/>
    </source>
</evidence>
<keyword evidence="2" id="KW-0964">Secreted</keyword>
<comment type="subcellular location">
    <subcellularLocation>
        <location evidence="1">Secreted</location>
        <location evidence="1">Extracellular space</location>
        <location evidence="1">Extracellular matrix</location>
    </subcellularLocation>
</comment>